<comment type="subcellular location">
    <subcellularLocation>
        <location evidence="1">Nucleus</location>
    </subcellularLocation>
</comment>
<reference evidence="8 9" key="1">
    <citation type="submission" date="2023-10" db="EMBL/GenBank/DDBJ databases">
        <title>Comparative genomics analysis reveals potential genetic determinants of host preference in Cryptosporidium xiaoi.</title>
        <authorList>
            <person name="Xiao L."/>
            <person name="Li J."/>
        </authorList>
    </citation>
    <scope>NUCLEOTIDE SEQUENCE [LARGE SCALE GENOMIC DNA]</scope>
    <source>
        <strain evidence="8 9">52996</strain>
    </source>
</reference>
<feature type="region of interest" description="Disordered" evidence="6">
    <location>
        <begin position="797"/>
        <end position="816"/>
    </location>
</feature>
<feature type="compositionally biased region" description="Low complexity" evidence="6">
    <location>
        <begin position="249"/>
        <end position="263"/>
    </location>
</feature>
<dbReference type="Proteomes" id="UP001311799">
    <property type="component" value="Unassembled WGS sequence"/>
</dbReference>
<evidence type="ECO:0000256" key="4">
    <source>
        <dbReference type="ARBA" id="ARBA00023163"/>
    </source>
</evidence>
<accession>A0AAV9YB36</accession>
<feature type="compositionally biased region" description="Acidic residues" evidence="6">
    <location>
        <begin position="178"/>
        <end position="198"/>
    </location>
</feature>
<dbReference type="InterPro" id="IPR001471">
    <property type="entry name" value="AP2/ERF_dom"/>
</dbReference>
<keyword evidence="9" id="KW-1185">Reference proteome</keyword>
<evidence type="ECO:0000256" key="5">
    <source>
        <dbReference type="ARBA" id="ARBA00023242"/>
    </source>
</evidence>
<evidence type="ECO:0000256" key="2">
    <source>
        <dbReference type="ARBA" id="ARBA00023015"/>
    </source>
</evidence>
<evidence type="ECO:0000313" key="8">
    <source>
        <dbReference type="EMBL" id="KAK6590881.1"/>
    </source>
</evidence>
<evidence type="ECO:0000259" key="7">
    <source>
        <dbReference type="Pfam" id="PF00847"/>
    </source>
</evidence>
<evidence type="ECO:0000256" key="6">
    <source>
        <dbReference type="SAM" id="MobiDB-lite"/>
    </source>
</evidence>
<organism evidence="8 9">
    <name type="scientific">Cryptosporidium xiaoi</name>
    <dbReference type="NCBI Taxonomy" id="659607"/>
    <lineage>
        <taxon>Eukaryota</taxon>
        <taxon>Sar</taxon>
        <taxon>Alveolata</taxon>
        <taxon>Apicomplexa</taxon>
        <taxon>Conoidasida</taxon>
        <taxon>Coccidia</taxon>
        <taxon>Eucoccidiorida</taxon>
        <taxon>Eimeriorina</taxon>
        <taxon>Cryptosporidiidae</taxon>
        <taxon>Cryptosporidium</taxon>
    </lineage>
</organism>
<name>A0AAV9YB36_9CRYT</name>
<feature type="domain" description="AP2/ERF" evidence="7">
    <location>
        <begin position="271"/>
        <end position="321"/>
    </location>
</feature>
<dbReference type="Gene3D" id="1.20.5.2050">
    <property type="match status" value="1"/>
</dbReference>
<evidence type="ECO:0000256" key="3">
    <source>
        <dbReference type="ARBA" id="ARBA00023125"/>
    </source>
</evidence>
<feature type="compositionally biased region" description="Polar residues" evidence="6">
    <location>
        <begin position="223"/>
        <end position="248"/>
    </location>
</feature>
<keyword evidence="4" id="KW-0804">Transcription</keyword>
<dbReference type="GO" id="GO:0005634">
    <property type="term" value="C:nucleus"/>
    <property type="evidence" value="ECO:0007669"/>
    <property type="project" value="UniProtKB-SubCell"/>
</dbReference>
<keyword evidence="5" id="KW-0539">Nucleus</keyword>
<dbReference type="EMBL" id="JAWDEY010000002">
    <property type="protein sequence ID" value="KAK6590881.1"/>
    <property type="molecule type" value="Genomic_DNA"/>
</dbReference>
<dbReference type="GO" id="GO:0003677">
    <property type="term" value="F:DNA binding"/>
    <property type="evidence" value="ECO:0007669"/>
    <property type="project" value="UniProtKB-KW"/>
</dbReference>
<evidence type="ECO:0000256" key="1">
    <source>
        <dbReference type="ARBA" id="ARBA00004123"/>
    </source>
</evidence>
<proteinExistence type="predicted"/>
<dbReference type="GO" id="GO:0003700">
    <property type="term" value="F:DNA-binding transcription factor activity"/>
    <property type="evidence" value="ECO:0007669"/>
    <property type="project" value="InterPro"/>
</dbReference>
<feature type="region of interest" description="Disordered" evidence="6">
    <location>
        <begin position="223"/>
        <end position="274"/>
    </location>
</feature>
<gene>
    <name evidence="8" type="ORF">RS030_111886</name>
</gene>
<sequence>MEITNSREKVNSNETIHPIIGKGQWDVMNYLVNTDNNEPGSSDNGIHIIDNNISPLNGNLGIDSSGSSSENSLGLSPKRSKCILNDDICIVESIDNNNNNNNNDSNNSMLNSAIKWNNSINSQNSDNNQIITPPPTNHSYHKYNSINGSSTISTTPSKNIQKDGLDIDLDLDVEIDVDEVDENDINNNDNEDIEVDYDGSDHNSVKRDSLFNSKQGIFFIKKNNTGNTGINQHQNTSKNINNGSECFDNNNSNGGNNSSNGSSQPNDQYKSGYKGVSWNKRMQSWLAFWTEGQRRRSKTFNSKIYGFDVARSEAIAFLKAKQSELQSMGQLHGKKSMHYLRQNIDNSIPSLKTINGIYLHGNKYNVINNQNNELLCDINNTKDSNENKTNLLENEIKSNIENIRNRNIKNGIHPLINGQDFIQNIENKNILNQKSLFSTYGYNDNNCNIVEKLGLTRINYPNILYDENIIQNNKVPTTAIGQYYTLQDLKGVSSVSNLQLYNTTSNNGNSNSMGKCVVKNDNNNSVNNKVISSISRNVNNKIEKYDDNVNLTHGLFKTNKNISTGNVINNNDNIMLNGNNSLINLNSGGGIMGNMILMNNNNGSSNNHNRNVGTNYKNHDANNVMSSSQQSTNMEGNKTNKAAKSLLQIALNTINDNNIKMNELINNNQEKISNNGVKNDENEICGYNTKMNINLSNNKINHANIVNYCGDINRDIKNVMNAVSSIRNDNQSIINNENNECWSNIFQYNNLVNNSVNYNLMNATNCNGCNSNKLQSELGNINANFLNAINVLDSGNNNISNDNKSNEVNSSNSNTK</sequence>
<keyword evidence="3" id="KW-0238">DNA-binding</keyword>
<dbReference type="Pfam" id="PF00847">
    <property type="entry name" value="AP2"/>
    <property type="match status" value="1"/>
</dbReference>
<feature type="region of interest" description="Disordered" evidence="6">
    <location>
        <begin position="178"/>
        <end position="205"/>
    </location>
</feature>
<protein>
    <recommendedName>
        <fullName evidence="7">AP2/ERF domain-containing protein</fullName>
    </recommendedName>
</protein>
<evidence type="ECO:0000313" key="9">
    <source>
        <dbReference type="Proteomes" id="UP001311799"/>
    </source>
</evidence>
<dbReference type="AlphaFoldDB" id="A0AAV9YB36"/>
<comment type="caution">
    <text evidence="8">The sequence shown here is derived from an EMBL/GenBank/DDBJ whole genome shotgun (WGS) entry which is preliminary data.</text>
</comment>
<keyword evidence="2" id="KW-0805">Transcription regulation</keyword>